<evidence type="ECO:0000313" key="2">
    <source>
        <dbReference type="EMBL" id="RZC78404.1"/>
    </source>
</evidence>
<dbReference type="AlphaFoldDB" id="A0A4Y7KYM1"/>
<evidence type="ECO:0000256" key="1">
    <source>
        <dbReference type="ARBA" id="ARBA00007535"/>
    </source>
</evidence>
<gene>
    <name evidence="2" type="ORF">C5167_002578</name>
</gene>
<reference evidence="2 3" key="1">
    <citation type="journal article" date="2018" name="Science">
        <title>The opium poppy genome and morphinan production.</title>
        <authorList>
            <person name="Guo L."/>
            <person name="Winzer T."/>
            <person name="Yang X."/>
            <person name="Li Y."/>
            <person name="Ning Z."/>
            <person name="He Z."/>
            <person name="Teodor R."/>
            <person name="Lu Y."/>
            <person name="Bowser T.A."/>
            <person name="Graham I.A."/>
            <person name="Ye K."/>
        </authorList>
    </citation>
    <scope>NUCLEOTIDE SEQUENCE [LARGE SCALE GENOMIC DNA]</scope>
    <source>
        <strain evidence="3">cv. HN1</strain>
        <tissue evidence="2">Leaves</tissue>
    </source>
</reference>
<name>A0A4Y7KYM1_PAPSO</name>
<dbReference type="PANTHER" id="PTHR13890">
    <property type="entry name" value="RNA SPLICING PROTEIN MRS2, MITOCHONDRIAL"/>
    <property type="match status" value="1"/>
</dbReference>
<dbReference type="STRING" id="3469.A0A4Y7KYM1"/>
<dbReference type="Gramene" id="RZC78404">
    <property type="protein sequence ID" value="RZC78404"/>
    <property type="gene ID" value="C5167_002578"/>
</dbReference>
<dbReference type="EMBL" id="CM010723">
    <property type="protein sequence ID" value="RZC78404.1"/>
    <property type="molecule type" value="Genomic_DNA"/>
</dbReference>
<accession>A0A4Y7KYM1</accession>
<sequence>MMGGTRTLRSRYYSCQVQPLDHQEILDTKTWWVYDSVGRGQKLDLGMDFIRKKTGLTEAEYQILLDTPSLTLLGCEKCILVNIEHLKAILTTEEVYALDSSDLSMPPFLEEIRQLSRRQDKIQEADEKEWSDDTEEVEEGKMDKQIRFEFVALDVCLEAEVALSESRTTMSS</sequence>
<keyword evidence="3" id="KW-1185">Reference proteome</keyword>
<dbReference type="Proteomes" id="UP000316621">
    <property type="component" value="Chromosome 9"/>
</dbReference>
<evidence type="ECO:0000313" key="3">
    <source>
        <dbReference type="Proteomes" id="UP000316621"/>
    </source>
</evidence>
<dbReference type="PANTHER" id="PTHR13890:SF35">
    <property type="entry name" value="MAGNESIUM TRANSPORTER MRS2-3"/>
    <property type="match status" value="1"/>
</dbReference>
<dbReference type="OrthoDB" id="1905137at2759"/>
<proteinExistence type="inferred from homology"/>
<organism evidence="2 3">
    <name type="scientific">Papaver somniferum</name>
    <name type="common">Opium poppy</name>
    <dbReference type="NCBI Taxonomy" id="3469"/>
    <lineage>
        <taxon>Eukaryota</taxon>
        <taxon>Viridiplantae</taxon>
        <taxon>Streptophyta</taxon>
        <taxon>Embryophyta</taxon>
        <taxon>Tracheophyta</taxon>
        <taxon>Spermatophyta</taxon>
        <taxon>Magnoliopsida</taxon>
        <taxon>Ranunculales</taxon>
        <taxon>Papaveraceae</taxon>
        <taxon>Papaveroideae</taxon>
        <taxon>Papaver</taxon>
    </lineage>
</organism>
<dbReference type="GO" id="GO:0015095">
    <property type="term" value="F:magnesium ion transmembrane transporter activity"/>
    <property type="evidence" value="ECO:0007669"/>
    <property type="project" value="UniProtKB-ARBA"/>
</dbReference>
<dbReference type="InterPro" id="IPR039204">
    <property type="entry name" value="MRS2-like"/>
</dbReference>
<protein>
    <submittedName>
        <fullName evidence="2">Uncharacterized protein</fullName>
    </submittedName>
</protein>
<comment type="similarity">
    <text evidence="1">Belongs to the CorA metal ion transporter (MIT) (TC 1.A.35.5) family.</text>
</comment>